<dbReference type="Pfam" id="PF13360">
    <property type="entry name" value="PQQ_2"/>
    <property type="match status" value="2"/>
</dbReference>
<organism evidence="2 3">
    <name type="scientific">[Actinomadura] parvosata subsp. kistnae</name>
    <dbReference type="NCBI Taxonomy" id="1909395"/>
    <lineage>
        <taxon>Bacteria</taxon>
        <taxon>Bacillati</taxon>
        <taxon>Actinomycetota</taxon>
        <taxon>Actinomycetes</taxon>
        <taxon>Streptosporangiales</taxon>
        <taxon>Streptosporangiaceae</taxon>
        <taxon>Nonomuraea</taxon>
    </lineage>
</organism>
<dbReference type="AlphaFoldDB" id="A0A1U9ZUP1"/>
<dbReference type="Proteomes" id="UP000190797">
    <property type="component" value="Chromosome"/>
</dbReference>
<dbReference type="OrthoDB" id="3577345at2"/>
<name>A0A1U9ZUP1_9ACTN</name>
<dbReference type="STRING" id="1909395.BKM31_09510"/>
<feature type="domain" description="Pyrrolo-quinoline quinone repeat" evidence="1">
    <location>
        <begin position="165"/>
        <end position="327"/>
    </location>
</feature>
<dbReference type="EMBL" id="CP017717">
    <property type="protein sequence ID" value="AQZ61673.1"/>
    <property type="molecule type" value="Genomic_DNA"/>
</dbReference>
<dbReference type="Gene3D" id="2.130.10.10">
    <property type="entry name" value="YVTN repeat-like/Quinoprotein amine dehydrogenase"/>
    <property type="match status" value="1"/>
</dbReference>
<gene>
    <name evidence="2" type="ORF">BKM31_09510</name>
</gene>
<proteinExistence type="predicted"/>
<dbReference type="PANTHER" id="PTHR34512">
    <property type="entry name" value="CELL SURFACE PROTEIN"/>
    <property type="match status" value="1"/>
</dbReference>
<dbReference type="InterPro" id="IPR011044">
    <property type="entry name" value="Quino_amine_DH_bsu"/>
</dbReference>
<dbReference type="KEGG" id="noa:BKM31_09510"/>
<sequence length="559" mass="58515">MRSRPRSGGGGDGRRAALLPLCVLMLVTGMIVLSDAPSMTRQAVAWRKVWSRSLDERTFGPAGFGAGYVLGLSERAVAVARGPGPIFVLDPATGRVRVTIQEDARAGEADRIWEAGGTLVVLRKAAAEAGLLSGYDLVTGARSWGPRPGGEVVVSRRAVMVVTASEVTLLDARTGAAIAARPLERGCTATAAAADERVAVLDVCAGRSVQIRAMDPATGRPRWSRELPYPRAQEWPPGDEERAPGASVAVAADGTVLACLGDAVRLFTRDGARLPGTLDWPCSYGQTIVTSAGVPVVATTRGSFGPYELRGLDPGTGDVRWTGETANTAALLAIGSQVVRVPGYSDSPLSYAEPWPLVAHLQTVDALTGRTTRLPLDATASATIVEGQAGGLVITRTPSVDGAPTVISAYHLVRASRAPPGGVPLAGWPDACALLADRDLRLLGDGYLTSPHPRPPVPRPVSCDWIPPADDGDVVSVTIGWAAASEAEARRTAEEEVRYGLDRTIGTEPGIWYREMDHPAGTGHAAIVSAGPFVVTLHASTAQAVRLLAPRLRDHLRAG</sequence>
<keyword evidence="3" id="KW-1185">Reference proteome</keyword>
<evidence type="ECO:0000313" key="3">
    <source>
        <dbReference type="Proteomes" id="UP000190797"/>
    </source>
</evidence>
<dbReference type="PANTHER" id="PTHR34512:SF30">
    <property type="entry name" value="OUTER MEMBRANE PROTEIN ASSEMBLY FACTOR BAMB"/>
    <property type="match status" value="1"/>
</dbReference>
<protein>
    <recommendedName>
        <fullName evidence="1">Pyrrolo-quinoline quinone repeat domain-containing protein</fullName>
    </recommendedName>
</protein>
<dbReference type="RefSeq" id="WP_080037808.1">
    <property type="nucleotide sequence ID" value="NZ_CP017717.1"/>
</dbReference>
<dbReference type="InterPro" id="IPR002372">
    <property type="entry name" value="PQQ_rpt_dom"/>
</dbReference>
<feature type="domain" description="Pyrrolo-quinoline quinone repeat" evidence="1">
    <location>
        <begin position="48"/>
        <end position="161"/>
    </location>
</feature>
<evidence type="ECO:0000313" key="2">
    <source>
        <dbReference type="EMBL" id="AQZ61673.1"/>
    </source>
</evidence>
<evidence type="ECO:0000259" key="1">
    <source>
        <dbReference type="Pfam" id="PF13360"/>
    </source>
</evidence>
<reference evidence="3" key="1">
    <citation type="journal article" date="2017" name="Med. Chem. Commun.">
        <title>Nonomuraea sp. ATCC 55076 harbours the largest actinomycete chromosome to date and the kistamicin biosynthetic gene cluster.</title>
        <authorList>
            <person name="Nazari B."/>
            <person name="Forneris C.C."/>
            <person name="Gibson M.I."/>
            <person name="Moon K."/>
            <person name="Schramma K.R."/>
            <person name="Seyedsayamdost M.R."/>
        </authorList>
    </citation>
    <scope>NUCLEOTIDE SEQUENCE [LARGE SCALE GENOMIC DNA]</scope>
    <source>
        <strain evidence="3">ATCC 55076</strain>
    </source>
</reference>
<dbReference type="SUPFAM" id="SSF50969">
    <property type="entry name" value="YVTN repeat-like/Quinoprotein amine dehydrogenase"/>
    <property type="match status" value="1"/>
</dbReference>
<dbReference type="InterPro" id="IPR015943">
    <property type="entry name" value="WD40/YVTN_repeat-like_dom_sf"/>
</dbReference>
<accession>A0A1U9ZUP1</accession>